<keyword evidence="2" id="KW-1133">Transmembrane helix</keyword>
<keyword evidence="2" id="KW-0472">Membrane</keyword>
<comment type="caution">
    <text evidence="3">The sequence shown here is derived from an EMBL/GenBank/DDBJ whole genome shotgun (WGS) entry which is preliminary data.</text>
</comment>
<evidence type="ECO:0000313" key="4">
    <source>
        <dbReference type="Proteomes" id="UP000699042"/>
    </source>
</evidence>
<evidence type="ECO:0000256" key="2">
    <source>
        <dbReference type="SAM" id="Phobius"/>
    </source>
</evidence>
<dbReference type="AlphaFoldDB" id="A0A9P7QQ14"/>
<feature type="region of interest" description="Disordered" evidence="1">
    <location>
        <begin position="94"/>
        <end position="135"/>
    </location>
</feature>
<sequence>MHYLQTALAIMAAAGPSLADRDFSVIRGTGAPHGISTADWNSAMDHPNLTTSYRFNGPDVSAAFPPANDSAWTGTPFDLSINVAARIHTTRNDKRQLQQLSYRLRSRDDDDDDDDDDNDSNRNRNRNGNRNYFTGSSINLRQVDGQQKVDAGWKLCVNIFIPRLDRVARSGSQDDSGDCGAFLSAECRQKLLDTSSGQFGSCGVADLPGECKDFLEDANDERFGYSPNIASGSQIFAYGSQSYNWGNNDNNNDDRRRGGEYAIASRMIWPVMLTWGGSGDAAESRATLHCVRAKDVVAGSDVPQTLSEEDDNDNDDDDDDDDNDRNRNAAGIKGPFAGWSFILAVHVALAMIFYC</sequence>
<dbReference type="OrthoDB" id="4835986at2759"/>
<feature type="compositionally biased region" description="Acidic residues" evidence="1">
    <location>
        <begin position="109"/>
        <end position="118"/>
    </location>
</feature>
<reference evidence="3" key="1">
    <citation type="submission" date="2021-05" db="EMBL/GenBank/DDBJ databases">
        <title>Comparative genomics of three Colletotrichum scovillei strains and genetic complementation revealed genes involved fungal growth and virulence on chili pepper.</title>
        <authorList>
            <person name="Hsieh D.-K."/>
            <person name="Chuang S.-C."/>
            <person name="Chen C.-Y."/>
            <person name="Chao Y.-T."/>
            <person name="Lu M.-Y.J."/>
            <person name="Lee M.-H."/>
            <person name="Shih M.-C."/>
        </authorList>
    </citation>
    <scope>NUCLEOTIDE SEQUENCE</scope>
    <source>
        <strain evidence="3">Coll-153</strain>
    </source>
</reference>
<protein>
    <submittedName>
        <fullName evidence="3">Uncharacterized protein</fullName>
    </submittedName>
</protein>
<feature type="compositionally biased region" description="Acidic residues" evidence="1">
    <location>
        <begin position="307"/>
        <end position="323"/>
    </location>
</feature>
<organism evidence="3 4">
    <name type="scientific">Colletotrichum scovillei</name>
    <dbReference type="NCBI Taxonomy" id="1209932"/>
    <lineage>
        <taxon>Eukaryota</taxon>
        <taxon>Fungi</taxon>
        <taxon>Dikarya</taxon>
        <taxon>Ascomycota</taxon>
        <taxon>Pezizomycotina</taxon>
        <taxon>Sordariomycetes</taxon>
        <taxon>Hypocreomycetidae</taxon>
        <taxon>Glomerellales</taxon>
        <taxon>Glomerellaceae</taxon>
        <taxon>Colletotrichum</taxon>
        <taxon>Colletotrichum acutatum species complex</taxon>
    </lineage>
</organism>
<feature type="transmembrane region" description="Helical" evidence="2">
    <location>
        <begin position="336"/>
        <end position="354"/>
    </location>
</feature>
<gene>
    <name evidence="3" type="ORF">JMJ77_013666</name>
</gene>
<accession>A0A9P7QQ14</accession>
<keyword evidence="2" id="KW-0812">Transmembrane</keyword>
<evidence type="ECO:0000256" key="1">
    <source>
        <dbReference type="SAM" id="MobiDB-lite"/>
    </source>
</evidence>
<evidence type="ECO:0000313" key="3">
    <source>
        <dbReference type="EMBL" id="KAG7040669.1"/>
    </source>
</evidence>
<proteinExistence type="predicted"/>
<dbReference type="EMBL" id="JAESDN010000021">
    <property type="protein sequence ID" value="KAG7040669.1"/>
    <property type="molecule type" value="Genomic_DNA"/>
</dbReference>
<keyword evidence="4" id="KW-1185">Reference proteome</keyword>
<feature type="region of interest" description="Disordered" evidence="1">
    <location>
        <begin position="301"/>
        <end position="328"/>
    </location>
</feature>
<dbReference type="Proteomes" id="UP000699042">
    <property type="component" value="Unassembled WGS sequence"/>
</dbReference>
<name>A0A9P7QQ14_9PEZI</name>